<accession>A0AAV7GUU9</accession>
<gene>
    <name evidence="1" type="ORF">IEQ34_010920</name>
</gene>
<keyword evidence="2" id="KW-1185">Reference proteome</keyword>
<dbReference type="AlphaFoldDB" id="A0AAV7GUU9"/>
<sequence length="122" mass="12960">MVDTSGESSLPPLPSISIAGVPVTIIVNEGLKARLNINDACVSQTDWIDDSFTSHDGGVGDELDGHEENFNDMFNLNENLLVEKSLSQGWKISLMQVPACPLMALACLATLVGISLLDFGGL</sequence>
<dbReference type="Proteomes" id="UP000775213">
    <property type="component" value="Unassembled WGS sequence"/>
</dbReference>
<dbReference type="EMBL" id="JAGFBR010000010">
    <property type="protein sequence ID" value="KAH0460257.1"/>
    <property type="molecule type" value="Genomic_DNA"/>
</dbReference>
<evidence type="ECO:0000313" key="2">
    <source>
        <dbReference type="Proteomes" id="UP000775213"/>
    </source>
</evidence>
<organism evidence="1 2">
    <name type="scientific">Dendrobium chrysotoxum</name>
    <name type="common">Orchid</name>
    <dbReference type="NCBI Taxonomy" id="161865"/>
    <lineage>
        <taxon>Eukaryota</taxon>
        <taxon>Viridiplantae</taxon>
        <taxon>Streptophyta</taxon>
        <taxon>Embryophyta</taxon>
        <taxon>Tracheophyta</taxon>
        <taxon>Spermatophyta</taxon>
        <taxon>Magnoliopsida</taxon>
        <taxon>Liliopsida</taxon>
        <taxon>Asparagales</taxon>
        <taxon>Orchidaceae</taxon>
        <taxon>Epidendroideae</taxon>
        <taxon>Malaxideae</taxon>
        <taxon>Dendrobiinae</taxon>
        <taxon>Dendrobium</taxon>
    </lineage>
</organism>
<proteinExistence type="predicted"/>
<name>A0AAV7GUU9_DENCH</name>
<reference evidence="1 2" key="1">
    <citation type="journal article" date="2021" name="Hortic Res">
        <title>Chromosome-scale assembly of the Dendrobium chrysotoxum genome enhances the understanding of orchid evolution.</title>
        <authorList>
            <person name="Zhang Y."/>
            <person name="Zhang G.Q."/>
            <person name="Zhang D."/>
            <person name="Liu X.D."/>
            <person name="Xu X.Y."/>
            <person name="Sun W.H."/>
            <person name="Yu X."/>
            <person name="Zhu X."/>
            <person name="Wang Z.W."/>
            <person name="Zhao X."/>
            <person name="Zhong W.Y."/>
            <person name="Chen H."/>
            <person name="Yin W.L."/>
            <person name="Huang T."/>
            <person name="Niu S.C."/>
            <person name="Liu Z.J."/>
        </authorList>
    </citation>
    <scope>NUCLEOTIDE SEQUENCE [LARGE SCALE GENOMIC DNA]</scope>
    <source>
        <strain evidence="1">Lindl</strain>
    </source>
</reference>
<evidence type="ECO:0000313" key="1">
    <source>
        <dbReference type="EMBL" id="KAH0460257.1"/>
    </source>
</evidence>
<protein>
    <submittedName>
        <fullName evidence="1">Uncharacterized protein</fullName>
    </submittedName>
</protein>
<comment type="caution">
    <text evidence="1">The sequence shown here is derived from an EMBL/GenBank/DDBJ whole genome shotgun (WGS) entry which is preliminary data.</text>
</comment>